<reference evidence="1" key="1">
    <citation type="submission" date="2023-04" db="EMBL/GenBank/DDBJ databases">
        <authorList>
            <consortium name="ELIXIR-Norway"/>
        </authorList>
    </citation>
    <scope>NUCLEOTIDE SEQUENCE [LARGE SCALE GENOMIC DNA]</scope>
</reference>
<protein>
    <submittedName>
        <fullName evidence="1">Uncharacterized protein</fullName>
    </submittedName>
</protein>
<keyword evidence="2" id="KW-1185">Reference proteome</keyword>
<dbReference type="EMBL" id="OX459942">
    <property type="protein sequence ID" value="CAI9177126.1"/>
    <property type="molecule type" value="Genomic_DNA"/>
</dbReference>
<organism evidence="1 2">
    <name type="scientific">Rangifer tarandus platyrhynchus</name>
    <name type="common">Svalbard reindeer</name>
    <dbReference type="NCBI Taxonomy" id="3082113"/>
    <lineage>
        <taxon>Eukaryota</taxon>
        <taxon>Metazoa</taxon>
        <taxon>Chordata</taxon>
        <taxon>Craniata</taxon>
        <taxon>Vertebrata</taxon>
        <taxon>Euteleostomi</taxon>
        <taxon>Mammalia</taxon>
        <taxon>Eutheria</taxon>
        <taxon>Laurasiatheria</taxon>
        <taxon>Artiodactyla</taxon>
        <taxon>Ruminantia</taxon>
        <taxon>Pecora</taxon>
        <taxon>Cervidae</taxon>
        <taxon>Odocoileinae</taxon>
        <taxon>Rangifer</taxon>
    </lineage>
</organism>
<accession>A0ABN8ZVV5</accession>
<name>A0ABN8ZVV5_RANTA</name>
<gene>
    <name evidence="1" type="ORF">MRATA1EN1_LOCUS26088</name>
</gene>
<sequence length="106" mass="11968">MLLNQGCLLIYTSVGNTWISLLSMLHNCFTESFRLFLIMYRVYVHSAKQRVTGWRPCPASGRAIGAEPRGRSSSHPSSLVAQYSWAVTGYLLFEQTNWGGKCFLKC</sequence>
<proteinExistence type="predicted"/>
<evidence type="ECO:0000313" key="1">
    <source>
        <dbReference type="EMBL" id="CAI9177126.1"/>
    </source>
</evidence>
<evidence type="ECO:0000313" key="2">
    <source>
        <dbReference type="Proteomes" id="UP001176941"/>
    </source>
</evidence>
<dbReference type="Proteomes" id="UP001176941">
    <property type="component" value="Chromosome 6"/>
</dbReference>